<keyword evidence="2" id="KW-0695">RNA-directed DNA polymerase</keyword>
<dbReference type="Pfam" id="PF17919">
    <property type="entry name" value="RT_RNaseH_2"/>
    <property type="match status" value="1"/>
</dbReference>
<sequence length="175" mass="20502">MRSFLGLAGYYRQFIANFSKIAEPLSPLTQKNKKFEWVDKQENSFQTLKDMSCDAPILALPEGPNDAVFYCDASNQNFSCVLMQRNKKHYLYGTKSVIYTDHKSLQYFFDHKELNMSQRRWIEFFSDYDCEIRYHPSKENVVADALSRKECMKPRRARAMGMKIHSSIKANILEA</sequence>
<dbReference type="PANTHER" id="PTHR34072">
    <property type="entry name" value="ENZYMATIC POLYPROTEIN-RELATED"/>
    <property type="match status" value="1"/>
</dbReference>
<comment type="caution">
    <text evidence="2">The sequence shown here is derived from an EMBL/GenBank/DDBJ whole genome shotgun (WGS) entry which is preliminary data.</text>
</comment>
<keyword evidence="2" id="KW-0548">Nucleotidyltransferase</keyword>
<gene>
    <name evidence="2" type="ORF">Tci_226894</name>
</gene>
<reference evidence="2" key="1">
    <citation type="journal article" date="2019" name="Sci. Rep.">
        <title>Draft genome of Tanacetum cinerariifolium, the natural source of mosquito coil.</title>
        <authorList>
            <person name="Yamashiro T."/>
            <person name="Shiraishi A."/>
            <person name="Satake H."/>
            <person name="Nakayama K."/>
        </authorList>
    </citation>
    <scope>NUCLEOTIDE SEQUENCE</scope>
</reference>
<dbReference type="InterPro" id="IPR043502">
    <property type="entry name" value="DNA/RNA_pol_sf"/>
</dbReference>
<dbReference type="SUPFAM" id="SSF56672">
    <property type="entry name" value="DNA/RNA polymerases"/>
    <property type="match status" value="1"/>
</dbReference>
<dbReference type="InterPro" id="IPR041577">
    <property type="entry name" value="RT_RNaseH_2"/>
</dbReference>
<protein>
    <submittedName>
        <fullName evidence="2">Reverse transcriptase domain-containing protein</fullName>
    </submittedName>
</protein>
<dbReference type="AlphaFoldDB" id="A0A699GVQ4"/>
<dbReference type="CDD" id="cd09274">
    <property type="entry name" value="RNase_HI_RT_Ty3"/>
    <property type="match status" value="1"/>
</dbReference>
<dbReference type="Gene3D" id="3.30.70.270">
    <property type="match status" value="1"/>
</dbReference>
<dbReference type="GO" id="GO:0003964">
    <property type="term" value="F:RNA-directed DNA polymerase activity"/>
    <property type="evidence" value="ECO:0007669"/>
    <property type="project" value="UniProtKB-KW"/>
</dbReference>
<keyword evidence="2" id="KW-0808">Transferase</keyword>
<dbReference type="EMBL" id="BKCJ010063111">
    <property type="protein sequence ID" value="GEW54918.1"/>
    <property type="molecule type" value="Genomic_DNA"/>
</dbReference>
<feature type="domain" description="Reverse transcriptase/retrotransposon-derived protein RNase H-like" evidence="1">
    <location>
        <begin position="37"/>
        <end position="89"/>
    </location>
</feature>
<evidence type="ECO:0000313" key="2">
    <source>
        <dbReference type="EMBL" id="GEW54918.1"/>
    </source>
</evidence>
<dbReference type="InterPro" id="IPR043128">
    <property type="entry name" value="Rev_trsase/Diguanyl_cyclase"/>
</dbReference>
<dbReference type="PANTHER" id="PTHR34072:SF52">
    <property type="entry name" value="RIBONUCLEASE H"/>
    <property type="match status" value="1"/>
</dbReference>
<name>A0A699GVQ4_TANCI</name>
<evidence type="ECO:0000259" key="1">
    <source>
        <dbReference type="Pfam" id="PF17919"/>
    </source>
</evidence>
<accession>A0A699GVQ4</accession>
<proteinExistence type="predicted"/>
<dbReference type="FunFam" id="3.30.70.270:FF:000020">
    <property type="entry name" value="Transposon Tf2-6 polyprotein-like Protein"/>
    <property type="match status" value="1"/>
</dbReference>
<organism evidence="2">
    <name type="scientific">Tanacetum cinerariifolium</name>
    <name type="common">Dalmatian daisy</name>
    <name type="synonym">Chrysanthemum cinerariifolium</name>
    <dbReference type="NCBI Taxonomy" id="118510"/>
    <lineage>
        <taxon>Eukaryota</taxon>
        <taxon>Viridiplantae</taxon>
        <taxon>Streptophyta</taxon>
        <taxon>Embryophyta</taxon>
        <taxon>Tracheophyta</taxon>
        <taxon>Spermatophyta</taxon>
        <taxon>Magnoliopsida</taxon>
        <taxon>eudicotyledons</taxon>
        <taxon>Gunneridae</taxon>
        <taxon>Pentapetalae</taxon>
        <taxon>asterids</taxon>
        <taxon>campanulids</taxon>
        <taxon>Asterales</taxon>
        <taxon>Asteraceae</taxon>
        <taxon>Asteroideae</taxon>
        <taxon>Anthemideae</taxon>
        <taxon>Anthemidinae</taxon>
        <taxon>Tanacetum</taxon>
    </lineage>
</organism>